<accession>A0ABQ5ZZ68</accession>
<dbReference type="Gene3D" id="3.40.50.300">
    <property type="entry name" value="P-loop containing nucleotide triphosphate hydrolases"/>
    <property type="match status" value="1"/>
</dbReference>
<dbReference type="InterPro" id="IPR003959">
    <property type="entry name" value="ATPase_AAA_core"/>
</dbReference>
<dbReference type="RefSeq" id="WP_027850472.1">
    <property type="nucleotide sequence ID" value="NZ_BSOR01000029.1"/>
</dbReference>
<protein>
    <submittedName>
        <fullName evidence="2">Abortive infection protein</fullName>
    </submittedName>
</protein>
<evidence type="ECO:0000313" key="3">
    <source>
        <dbReference type="Proteomes" id="UP001156682"/>
    </source>
</evidence>
<name>A0ABQ5ZZ68_9GAMM</name>
<reference evidence="3" key="1">
    <citation type="journal article" date="2019" name="Int. J. Syst. Evol. Microbiol.">
        <title>The Global Catalogue of Microorganisms (GCM) 10K type strain sequencing project: providing services to taxonomists for standard genome sequencing and annotation.</title>
        <authorList>
            <consortium name="The Broad Institute Genomics Platform"/>
            <consortium name="The Broad Institute Genome Sequencing Center for Infectious Disease"/>
            <person name="Wu L."/>
            <person name="Ma J."/>
        </authorList>
    </citation>
    <scope>NUCLEOTIDE SEQUENCE [LARGE SCALE GENOMIC DNA]</scope>
    <source>
        <strain evidence="3">NBRC 100033</strain>
    </source>
</reference>
<dbReference type="PANTHER" id="PTHR40396">
    <property type="entry name" value="ATPASE-LIKE PROTEIN"/>
    <property type="match status" value="1"/>
</dbReference>
<dbReference type="PANTHER" id="PTHR40396:SF1">
    <property type="entry name" value="ATPASE AAA-TYPE CORE DOMAIN-CONTAINING PROTEIN"/>
    <property type="match status" value="1"/>
</dbReference>
<evidence type="ECO:0000259" key="1">
    <source>
        <dbReference type="Pfam" id="PF13304"/>
    </source>
</evidence>
<feature type="domain" description="ATPase AAA-type core" evidence="1">
    <location>
        <begin position="45"/>
        <end position="345"/>
    </location>
</feature>
<gene>
    <name evidence="2" type="ORF">GCM10007878_18160</name>
</gene>
<organism evidence="2 3">
    <name type="scientific">Marinospirillum insulare</name>
    <dbReference type="NCBI Taxonomy" id="217169"/>
    <lineage>
        <taxon>Bacteria</taxon>
        <taxon>Pseudomonadati</taxon>
        <taxon>Pseudomonadota</taxon>
        <taxon>Gammaproteobacteria</taxon>
        <taxon>Oceanospirillales</taxon>
        <taxon>Oceanospirillaceae</taxon>
        <taxon>Marinospirillum</taxon>
    </lineage>
</organism>
<dbReference type="Pfam" id="PF13304">
    <property type="entry name" value="AAA_21"/>
    <property type="match status" value="1"/>
</dbReference>
<dbReference type="InterPro" id="IPR027417">
    <property type="entry name" value="P-loop_NTPase"/>
</dbReference>
<dbReference type="SUPFAM" id="SSF52540">
    <property type="entry name" value="P-loop containing nucleoside triphosphate hydrolases"/>
    <property type="match status" value="1"/>
</dbReference>
<dbReference type="CDD" id="cd00267">
    <property type="entry name" value="ABC_ATPase"/>
    <property type="match status" value="1"/>
</dbReference>
<dbReference type="EMBL" id="BSOR01000029">
    <property type="protein sequence ID" value="GLR64378.1"/>
    <property type="molecule type" value="Genomic_DNA"/>
</dbReference>
<sequence>MLRKFSVKNFYSVYEKLEVSLLLNQRVPEDYRSLEDVDGSRVNKLMALVGANGSGKTSILKALAFLHWFISHSFFSQKPNDEIPVASHFLGRNEPTEFSIEFEAMDKRWRYDLVLNNKRVLHESLHRYGYRFMYVFKRDWNDKSQVYEVVAKPEFDLPEKEALRARENASLIAMAAQFNVELAVRFSQLNVVSNITAMGKYSLSSVDQLFNAAEALHGRERSLATASQLLAHWDLGLSGVTIDKQQRPDEKGREHTLYIPFGVHEIKNKAYELPLFDESSGTRSAFTLLSKVLPVLEAGGLAIIDELESDLHPHMLSAFLDLFISPETNPHNAQLIFSTHSHEVLNSLMKEQLLLVEKDECLNTEAFRLDEVEGVRSDDNFYAKYMAGAYGAVPEI</sequence>
<proteinExistence type="predicted"/>
<dbReference type="Proteomes" id="UP001156682">
    <property type="component" value="Unassembled WGS sequence"/>
</dbReference>
<keyword evidence="3" id="KW-1185">Reference proteome</keyword>
<evidence type="ECO:0000313" key="2">
    <source>
        <dbReference type="EMBL" id="GLR64378.1"/>
    </source>
</evidence>
<comment type="caution">
    <text evidence="2">The sequence shown here is derived from an EMBL/GenBank/DDBJ whole genome shotgun (WGS) entry which is preliminary data.</text>
</comment>